<protein>
    <submittedName>
        <fullName evidence="2">Uncharacterized protein</fullName>
    </submittedName>
</protein>
<comment type="caution">
    <text evidence="2">The sequence shown here is derived from an EMBL/GenBank/DDBJ whole genome shotgun (WGS) entry which is preliminary data.</text>
</comment>
<keyword evidence="3" id="KW-1185">Reference proteome</keyword>
<proteinExistence type="predicted"/>
<evidence type="ECO:0000256" key="1">
    <source>
        <dbReference type="SAM" id="Phobius"/>
    </source>
</evidence>
<name>A0AAV2B2R2_9ARAC</name>
<dbReference type="Proteomes" id="UP001497382">
    <property type="component" value="Unassembled WGS sequence"/>
</dbReference>
<keyword evidence="1" id="KW-0472">Membrane</keyword>
<feature type="transmembrane region" description="Helical" evidence="1">
    <location>
        <begin position="21"/>
        <end position="41"/>
    </location>
</feature>
<dbReference type="EMBL" id="CAXIEN010000263">
    <property type="protein sequence ID" value="CAL1290367.1"/>
    <property type="molecule type" value="Genomic_DNA"/>
</dbReference>
<reference evidence="2 3" key="1">
    <citation type="submission" date="2024-04" db="EMBL/GenBank/DDBJ databases">
        <authorList>
            <person name="Rising A."/>
            <person name="Reimegard J."/>
            <person name="Sonavane S."/>
            <person name="Akerstrom W."/>
            <person name="Nylinder S."/>
            <person name="Hedman E."/>
            <person name="Kallberg Y."/>
        </authorList>
    </citation>
    <scope>NUCLEOTIDE SEQUENCE [LARGE SCALE GENOMIC DNA]</scope>
</reference>
<sequence length="98" mass="11627">MDVRRINAEQPANNNTFKAFCVLRILIISTALCYFGAWFYAICADDVMSWKTFKFHLIMLGVVITLLGIYLFFEWRKLRTFIANLQWQIARYATAERY</sequence>
<organism evidence="2 3">
    <name type="scientific">Larinioides sclopetarius</name>
    <dbReference type="NCBI Taxonomy" id="280406"/>
    <lineage>
        <taxon>Eukaryota</taxon>
        <taxon>Metazoa</taxon>
        <taxon>Ecdysozoa</taxon>
        <taxon>Arthropoda</taxon>
        <taxon>Chelicerata</taxon>
        <taxon>Arachnida</taxon>
        <taxon>Araneae</taxon>
        <taxon>Araneomorphae</taxon>
        <taxon>Entelegynae</taxon>
        <taxon>Araneoidea</taxon>
        <taxon>Araneidae</taxon>
        <taxon>Larinioides</taxon>
    </lineage>
</organism>
<evidence type="ECO:0000313" key="3">
    <source>
        <dbReference type="Proteomes" id="UP001497382"/>
    </source>
</evidence>
<feature type="transmembrane region" description="Helical" evidence="1">
    <location>
        <begin position="53"/>
        <end position="73"/>
    </location>
</feature>
<evidence type="ECO:0000313" key="2">
    <source>
        <dbReference type="EMBL" id="CAL1290367.1"/>
    </source>
</evidence>
<keyword evidence="1" id="KW-0812">Transmembrane</keyword>
<keyword evidence="1" id="KW-1133">Transmembrane helix</keyword>
<dbReference type="AlphaFoldDB" id="A0AAV2B2R2"/>
<accession>A0AAV2B2R2</accession>
<gene>
    <name evidence="2" type="ORF">LARSCL_LOCUS16442</name>
</gene>